<dbReference type="OrthoDB" id="7620598at2"/>
<accession>A0A062UAH9</accession>
<dbReference type="EMBL" id="AWFF01000050">
    <property type="protein sequence ID" value="KCZ53614.1"/>
    <property type="molecule type" value="Genomic_DNA"/>
</dbReference>
<organism evidence="1 2">
    <name type="scientific">Hyphomonas beringensis</name>
    <dbReference type="NCBI Taxonomy" id="1280946"/>
    <lineage>
        <taxon>Bacteria</taxon>
        <taxon>Pseudomonadati</taxon>
        <taxon>Pseudomonadota</taxon>
        <taxon>Alphaproteobacteria</taxon>
        <taxon>Hyphomonadales</taxon>
        <taxon>Hyphomonadaceae</taxon>
        <taxon>Hyphomonas</taxon>
    </lineage>
</organism>
<comment type="caution">
    <text evidence="1">The sequence shown here is derived from an EMBL/GenBank/DDBJ whole genome shotgun (WGS) entry which is preliminary data.</text>
</comment>
<gene>
    <name evidence="1" type="ORF">HY29_16740</name>
</gene>
<keyword evidence="2" id="KW-1185">Reference proteome</keyword>
<protein>
    <submittedName>
        <fullName evidence="1">Uncharacterized protein</fullName>
    </submittedName>
</protein>
<proteinExistence type="predicted"/>
<dbReference type="AlphaFoldDB" id="A0A062UAH9"/>
<dbReference type="PATRIC" id="fig|1280946.3.peg.2506"/>
<sequence length="65" mass="7514">MSVYLPLVFFLIVLGVMLLRRPSRTPDVSREASQQIDNLSERIRTLEAIITDRDRQLRNDIDGLS</sequence>
<evidence type="ECO:0000313" key="2">
    <source>
        <dbReference type="Proteomes" id="UP000027037"/>
    </source>
</evidence>
<evidence type="ECO:0000313" key="1">
    <source>
        <dbReference type="EMBL" id="KCZ53614.1"/>
    </source>
</evidence>
<dbReference type="RefSeq" id="WP_034797466.1">
    <property type="nucleotide sequence ID" value="NZ_AWFF01000050.1"/>
</dbReference>
<dbReference type="Proteomes" id="UP000027037">
    <property type="component" value="Unassembled WGS sequence"/>
</dbReference>
<dbReference type="STRING" id="1280946.HY29_16740"/>
<name>A0A062UAH9_9PROT</name>
<reference evidence="1 2" key="1">
    <citation type="journal article" date="2014" name="Antonie Van Leeuwenhoek">
        <title>Hyphomonas beringensis sp. nov. and Hyphomonas chukchiensis sp. nov., isolated from surface seawater of the Bering Sea and Chukchi Sea.</title>
        <authorList>
            <person name="Li C."/>
            <person name="Lai Q."/>
            <person name="Li G."/>
            <person name="Dong C."/>
            <person name="Wang J."/>
            <person name="Liao Y."/>
            <person name="Shao Z."/>
        </authorList>
    </citation>
    <scope>NUCLEOTIDE SEQUENCE [LARGE SCALE GENOMIC DNA]</scope>
    <source>
        <strain evidence="1 2">25B14_1</strain>
    </source>
</reference>